<feature type="domain" description="Glycosyl transferase family 1" evidence="2">
    <location>
        <begin position="195"/>
        <end position="361"/>
    </location>
</feature>
<dbReference type="GO" id="GO:0016757">
    <property type="term" value="F:glycosyltransferase activity"/>
    <property type="evidence" value="ECO:0007669"/>
    <property type="project" value="UniProtKB-KW"/>
</dbReference>
<gene>
    <name evidence="4" type="ORF">GBAR_LOCUS5558</name>
</gene>
<reference evidence="4" key="1">
    <citation type="submission" date="2023-03" db="EMBL/GenBank/DDBJ databases">
        <authorList>
            <person name="Steffen K."/>
            <person name="Cardenas P."/>
        </authorList>
    </citation>
    <scope>NUCLEOTIDE SEQUENCE</scope>
</reference>
<dbReference type="Proteomes" id="UP001174909">
    <property type="component" value="Unassembled WGS sequence"/>
</dbReference>
<accession>A0AA35RAT6</accession>
<dbReference type="SUPFAM" id="SSF53756">
    <property type="entry name" value="UDP-Glycosyltransferase/glycogen phosphorylase"/>
    <property type="match status" value="1"/>
</dbReference>
<evidence type="ECO:0000313" key="5">
    <source>
        <dbReference type="Proteomes" id="UP001174909"/>
    </source>
</evidence>
<dbReference type="InterPro" id="IPR028098">
    <property type="entry name" value="Glyco_trans_4-like_N"/>
</dbReference>
<dbReference type="AlphaFoldDB" id="A0AA35RAT6"/>
<organism evidence="4 5">
    <name type="scientific">Geodia barretti</name>
    <name type="common">Barrett's horny sponge</name>
    <dbReference type="NCBI Taxonomy" id="519541"/>
    <lineage>
        <taxon>Eukaryota</taxon>
        <taxon>Metazoa</taxon>
        <taxon>Porifera</taxon>
        <taxon>Demospongiae</taxon>
        <taxon>Heteroscleromorpha</taxon>
        <taxon>Tetractinellida</taxon>
        <taxon>Astrophorina</taxon>
        <taxon>Geodiidae</taxon>
        <taxon>Geodia</taxon>
    </lineage>
</organism>
<dbReference type="Pfam" id="PF13439">
    <property type="entry name" value="Glyco_transf_4"/>
    <property type="match status" value="1"/>
</dbReference>
<dbReference type="InterPro" id="IPR050194">
    <property type="entry name" value="Glycosyltransferase_grp1"/>
</dbReference>
<dbReference type="PANTHER" id="PTHR45947">
    <property type="entry name" value="SULFOQUINOVOSYL TRANSFERASE SQD2"/>
    <property type="match status" value="1"/>
</dbReference>
<evidence type="ECO:0000256" key="1">
    <source>
        <dbReference type="ARBA" id="ARBA00022676"/>
    </source>
</evidence>
<dbReference type="Gene3D" id="3.40.50.2000">
    <property type="entry name" value="Glycogen Phosphorylase B"/>
    <property type="match status" value="2"/>
</dbReference>
<feature type="domain" description="Glycosyltransferase subfamily 4-like N-terminal" evidence="3">
    <location>
        <begin position="34"/>
        <end position="184"/>
    </location>
</feature>
<evidence type="ECO:0000259" key="2">
    <source>
        <dbReference type="Pfam" id="PF00534"/>
    </source>
</evidence>
<dbReference type="Pfam" id="PF00534">
    <property type="entry name" value="Glycos_transf_1"/>
    <property type="match status" value="1"/>
</dbReference>
<dbReference type="InterPro" id="IPR001296">
    <property type="entry name" value="Glyco_trans_1"/>
</dbReference>
<evidence type="ECO:0000259" key="3">
    <source>
        <dbReference type="Pfam" id="PF13439"/>
    </source>
</evidence>
<keyword evidence="1" id="KW-0328">Glycosyltransferase</keyword>
<keyword evidence="1" id="KW-0808">Transferase</keyword>
<evidence type="ECO:0000313" key="4">
    <source>
        <dbReference type="EMBL" id="CAI8008024.1"/>
    </source>
</evidence>
<dbReference type="EMBL" id="CASHTH010000814">
    <property type="protein sequence ID" value="CAI8008024.1"/>
    <property type="molecule type" value="Genomic_DNA"/>
</dbReference>
<comment type="caution">
    <text evidence="4">The sequence shown here is derived from an EMBL/GenBank/DDBJ whole genome shotgun (WGS) entry which is preliminary data.</text>
</comment>
<dbReference type="PANTHER" id="PTHR45947:SF3">
    <property type="entry name" value="SULFOQUINOVOSYL TRANSFERASE SQD2"/>
    <property type="match status" value="1"/>
</dbReference>
<protein>
    <submittedName>
        <fullName evidence="4">D-inositol 3-phosphate glycosyltransferase</fullName>
    </submittedName>
</protein>
<sequence length="384" mass="42147">MSTSASSTKRTKLRLALICFHSCPVGRLGEKNTGGMNVYVRQLARELAAQGNQVDVFTRTHELDEPQIVPIADGARVIHLDAGPPDAPKEDLDSHYWLSGVVAIELSRRWNAPHIATFHTLARTKQRARAGERESERRAHAEHQIIDTADSIVVSTHIEKDDIARLYGANGTPLEVIPPGVDTALFQPMNTADARRELDLPDKRTILYVGRIEPLKGLDILLKAVALLNDTANTHLLIVGGSLEKDAELERLNTLAVNLGISDIVTFIGSVKQEQLPAYYSASDVFVLPSWYESFGLVALEAMSCGTPVVVSRVGGLKTFVENGKTGYLVPWRCPEPFAQSLETLLENPSLRRAMGSAARRKAMAMSWTAMATKMLACYHKNMG</sequence>
<keyword evidence="5" id="KW-1185">Reference proteome</keyword>
<name>A0AA35RAT6_GEOBA</name>
<proteinExistence type="predicted"/>